<dbReference type="InterPro" id="IPR009241">
    <property type="entry name" value="HigB-like"/>
</dbReference>
<evidence type="ECO:0000313" key="1">
    <source>
        <dbReference type="EMBL" id="XDJ50592.1"/>
    </source>
</evidence>
<proteinExistence type="predicted"/>
<dbReference type="EMBL" id="CP158255">
    <property type="protein sequence ID" value="XDJ50592.1"/>
    <property type="molecule type" value="Genomic_DNA"/>
</dbReference>
<dbReference type="AlphaFoldDB" id="A0AB39D6V1"/>
<organism evidence="1">
    <name type="scientific">Castellaniella ginsengisoli</name>
    <dbReference type="NCBI Taxonomy" id="546114"/>
    <lineage>
        <taxon>Bacteria</taxon>
        <taxon>Pseudomonadati</taxon>
        <taxon>Pseudomonadota</taxon>
        <taxon>Betaproteobacteria</taxon>
        <taxon>Burkholderiales</taxon>
        <taxon>Alcaligenaceae</taxon>
        <taxon>Castellaniella</taxon>
    </lineage>
</organism>
<sequence>MDRMPSGRTTLASAREKPMHWIGSAKKDYREFPVEVQSEMGYALSYAQLGSKHPHAKHWKGEGPGVLEVVEDFRGDAFRAVYTVHFDGVVYVLHSFQKKSKTGIKTPKEDVSLVHERLKVAREHYERHYLNIGGQS</sequence>
<gene>
    <name evidence="1" type="ORF">ABRZ09_01595</name>
</gene>
<name>A0AB39D6V1_9BURK</name>
<protein>
    <submittedName>
        <fullName evidence="1">Type II toxin-antitoxin system RelE/ParE family toxin</fullName>
    </submittedName>
</protein>
<accession>A0AB39D6V1</accession>
<reference evidence="1" key="1">
    <citation type="submission" date="2024-05" db="EMBL/GenBank/DDBJ databases">
        <authorList>
            <person name="Luo Y.-C."/>
            <person name="Nicholds J."/>
            <person name="Mortimer T."/>
            <person name="Maboni G."/>
        </authorList>
    </citation>
    <scope>NUCLEOTIDE SEQUENCE</scope>
    <source>
        <strain evidence="1">151108</strain>
    </source>
</reference>
<dbReference type="RefSeq" id="WP_368647160.1">
    <property type="nucleotide sequence ID" value="NZ_CP158255.1"/>
</dbReference>
<dbReference type="Pfam" id="PF05973">
    <property type="entry name" value="Gp49"/>
    <property type="match status" value="1"/>
</dbReference>